<dbReference type="EMBL" id="JAENGY010000234">
    <property type="protein sequence ID" value="KAG6968572.1"/>
    <property type="molecule type" value="Genomic_DNA"/>
</dbReference>
<sequence length="518" mass="58358">MTATSAPPPTYNSFASRKRSSPAVMPLPEDVAWLKDIKLEMTTTNSIRAAVKYNLRVDYHPAGFTATHWGVKRTFDQYKAFQKRLLRQLQPKHNCKAECRWLYNTVKKHFPKPTLLSSHCPPIVDQRCKALLQLLTTVQASVVNHGNRNCKVMMEAVSQELAVFLVGDDNQSADSVAWLDHLTLELNTDTAGGKTQYQLTMKYTPNQQKLESCATWTVSRSFDEYRAFQKRLLKRMQHGHSCGAECKWLYKVVKHYFPQKSLFCNNCPKVVAARQQTLIRCLTTVQASLVNRGNQSCRVLVHDVAAEFNRFVVKGMKDLEANAHGHFCNAGCPWLFSFLSSEFPKKHIFQRNFSPRIVETRREKLLELLTSTLEFLLDRKNHACAVAATDVAKLVAEFLYGEDAVTHFIVESYSESEASTSSNNNTGSQRRSFSVLCGDEDAASHDSSGELSICSVCNGPLVCQVNRLKGSPANSSSRRLSSVYATVLQCGHQFHDECIVPVLNKTLRCPTCHHLEIQ</sequence>
<dbReference type="PROSITE" id="PS50089">
    <property type="entry name" value="ZF_RING_2"/>
    <property type="match status" value="1"/>
</dbReference>
<evidence type="ECO:0000259" key="2">
    <source>
        <dbReference type="PROSITE" id="PS50089"/>
    </source>
</evidence>
<dbReference type="CDD" id="cd06093">
    <property type="entry name" value="PX_domain"/>
    <property type="match status" value="1"/>
</dbReference>
<name>A0A8J5IZE3_9STRA</name>
<dbReference type="GO" id="GO:0008270">
    <property type="term" value="F:zinc ion binding"/>
    <property type="evidence" value="ECO:0007669"/>
    <property type="project" value="UniProtKB-KW"/>
</dbReference>
<protein>
    <recommendedName>
        <fullName evidence="2">RING-type domain-containing protein</fullName>
    </recommendedName>
</protein>
<evidence type="ECO:0000313" key="3">
    <source>
        <dbReference type="EMBL" id="KAG6968572.1"/>
    </source>
</evidence>
<dbReference type="AlphaFoldDB" id="A0A8J5IZE3"/>
<dbReference type="InterPro" id="IPR001841">
    <property type="entry name" value="Znf_RING"/>
</dbReference>
<comment type="caution">
    <text evidence="3">The sequence shown here is derived from an EMBL/GenBank/DDBJ whole genome shotgun (WGS) entry which is preliminary data.</text>
</comment>
<accession>A0A8J5IZE3</accession>
<reference evidence="3" key="1">
    <citation type="submission" date="2021-01" db="EMBL/GenBank/DDBJ databases">
        <title>Phytophthora aleatoria, a newly-described species from Pinus radiata is distinct from Phytophthora cactorum isolates based on comparative genomics.</title>
        <authorList>
            <person name="Mcdougal R."/>
            <person name="Panda P."/>
            <person name="Williams N."/>
            <person name="Studholme D.J."/>
        </authorList>
    </citation>
    <scope>NUCLEOTIDE SEQUENCE</scope>
    <source>
        <strain evidence="3">NZFS 4037</strain>
    </source>
</reference>
<organism evidence="3 4">
    <name type="scientific">Phytophthora aleatoria</name>
    <dbReference type="NCBI Taxonomy" id="2496075"/>
    <lineage>
        <taxon>Eukaryota</taxon>
        <taxon>Sar</taxon>
        <taxon>Stramenopiles</taxon>
        <taxon>Oomycota</taxon>
        <taxon>Peronosporomycetes</taxon>
        <taxon>Peronosporales</taxon>
        <taxon>Peronosporaceae</taxon>
        <taxon>Phytophthora</taxon>
    </lineage>
</organism>
<gene>
    <name evidence="3" type="ORF">JG688_00005734</name>
</gene>
<evidence type="ECO:0000313" key="4">
    <source>
        <dbReference type="Proteomes" id="UP000709295"/>
    </source>
</evidence>
<evidence type="ECO:0000256" key="1">
    <source>
        <dbReference type="PROSITE-ProRule" id="PRU00175"/>
    </source>
</evidence>
<dbReference type="Proteomes" id="UP000709295">
    <property type="component" value="Unassembled WGS sequence"/>
</dbReference>
<feature type="domain" description="RING-type" evidence="2">
    <location>
        <begin position="454"/>
        <end position="513"/>
    </location>
</feature>
<keyword evidence="4" id="KW-1185">Reference proteome</keyword>
<proteinExistence type="predicted"/>
<keyword evidence="1" id="KW-0479">Metal-binding</keyword>
<dbReference type="SMART" id="SM00184">
    <property type="entry name" value="RING"/>
    <property type="match status" value="1"/>
</dbReference>
<keyword evidence="1" id="KW-0862">Zinc</keyword>
<keyword evidence="1" id="KW-0863">Zinc-finger</keyword>
<dbReference type="Pfam" id="PF13923">
    <property type="entry name" value="zf-C3HC4_2"/>
    <property type="match status" value="1"/>
</dbReference>